<keyword evidence="2" id="KW-1133">Transmembrane helix</keyword>
<organism evidence="3 4">
    <name type="scientific">Gordonia soli NBRC 108243</name>
    <dbReference type="NCBI Taxonomy" id="1223545"/>
    <lineage>
        <taxon>Bacteria</taxon>
        <taxon>Bacillati</taxon>
        <taxon>Actinomycetota</taxon>
        <taxon>Actinomycetes</taxon>
        <taxon>Mycobacteriales</taxon>
        <taxon>Gordoniaceae</taxon>
        <taxon>Gordonia</taxon>
    </lineage>
</organism>
<reference evidence="3 4" key="1">
    <citation type="submission" date="2013-01" db="EMBL/GenBank/DDBJ databases">
        <title>Whole genome shotgun sequence of Gordonia soli NBRC 108243.</title>
        <authorList>
            <person name="Isaki-Nakamura S."/>
            <person name="Hosoyama A."/>
            <person name="Tsuchikane K."/>
            <person name="Ando Y."/>
            <person name="Baba S."/>
            <person name="Ohji S."/>
            <person name="Hamada M."/>
            <person name="Tamura T."/>
            <person name="Yamazoe A."/>
            <person name="Yamazaki S."/>
            <person name="Fujita N."/>
        </authorList>
    </citation>
    <scope>NUCLEOTIDE SEQUENCE [LARGE SCALE GENOMIC DNA]</scope>
    <source>
        <strain evidence="3 4">NBRC 108243</strain>
    </source>
</reference>
<sequence>MTHQPPPGQPAPRPSQPPSGPPQPGAGAPPPPPAGSPPRAVPGSYPPPNPPPAGRPPAGPPYGAPGFGAPGFGAPGYGPPGFGTSPGYGTPGPGGPYGPPPPPGPPRRNTNGILIAVGAGVVALLAVAALVVVLGIRAGSSSDDGQNPTVAAPSTTELPGVPTTPGDTGTSADQADVTAIRTSMQTFLDALNSRDLTRIKASVCSELRPKVNKPPSGEGNVVLDGLTSVSVTGDSAESTVLTHVEVGAKRSVTEQNEERFVRESGTWYVCPGSEPDIGT</sequence>
<feature type="transmembrane region" description="Helical" evidence="2">
    <location>
        <begin position="113"/>
        <end position="136"/>
    </location>
</feature>
<feature type="compositionally biased region" description="Pro residues" evidence="1">
    <location>
        <begin position="93"/>
        <end position="106"/>
    </location>
</feature>
<keyword evidence="2" id="KW-0812">Transmembrane</keyword>
<keyword evidence="4" id="KW-1185">Reference proteome</keyword>
<evidence type="ECO:0000256" key="1">
    <source>
        <dbReference type="SAM" id="MobiDB-lite"/>
    </source>
</evidence>
<feature type="compositionally biased region" description="Gly residues" evidence="1">
    <location>
        <begin position="65"/>
        <end position="92"/>
    </location>
</feature>
<feature type="compositionally biased region" description="Low complexity" evidence="1">
    <location>
        <begin position="159"/>
        <end position="170"/>
    </location>
</feature>
<dbReference type="AlphaFoldDB" id="M0QDR7"/>
<feature type="compositionally biased region" description="Pro residues" evidence="1">
    <location>
        <begin position="1"/>
        <end position="63"/>
    </location>
</feature>
<name>M0QDR7_9ACTN</name>
<evidence type="ECO:0000313" key="3">
    <source>
        <dbReference type="EMBL" id="GAC66743.1"/>
    </source>
</evidence>
<keyword evidence="2" id="KW-0472">Membrane</keyword>
<dbReference type="RefSeq" id="WP_007617239.1">
    <property type="nucleotide sequence ID" value="NZ_BANX01000003.1"/>
</dbReference>
<evidence type="ECO:0008006" key="5">
    <source>
        <dbReference type="Google" id="ProtNLM"/>
    </source>
</evidence>
<accession>M0QDR7</accession>
<evidence type="ECO:0000313" key="4">
    <source>
        <dbReference type="Proteomes" id="UP000011666"/>
    </source>
</evidence>
<evidence type="ECO:0000256" key="2">
    <source>
        <dbReference type="SAM" id="Phobius"/>
    </source>
</evidence>
<protein>
    <recommendedName>
        <fullName evidence="5">DUF4878 domain-containing protein</fullName>
    </recommendedName>
</protein>
<proteinExistence type="predicted"/>
<feature type="region of interest" description="Disordered" evidence="1">
    <location>
        <begin position="1"/>
        <end position="109"/>
    </location>
</feature>
<dbReference type="EMBL" id="BANX01000003">
    <property type="protein sequence ID" value="GAC66743.1"/>
    <property type="molecule type" value="Genomic_DNA"/>
</dbReference>
<gene>
    <name evidence="3" type="ORF">GS4_03_01930</name>
</gene>
<dbReference type="eggNOG" id="ENOG5032E8F">
    <property type="taxonomic scope" value="Bacteria"/>
</dbReference>
<feature type="compositionally biased region" description="Polar residues" evidence="1">
    <location>
        <begin position="140"/>
        <end position="157"/>
    </location>
</feature>
<dbReference type="Proteomes" id="UP000011666">
    <property type="component" value="Unassembled WGS sequence"/>
</dbReference>
<dbReference type="STRING" id="1223545.GS4_03_01930"/>
<feature type="region of interest" description="Disordered" evidence="1">
    <location>
        <begin position="139"/>
        <end position="172"/>
    </location>
</feature>
<dbReference type="OrthoDB" id="4375037at2"/>
<comment type="caution">
    <text evidence="3">The sequence shown here is derived from an EMBL/GenBank/DDBJ whole genome shotgun (WGS) entry which is preliminary data.</text>
</comment>